<name>A0ABW6SAQ5_9NOCA</name>
<gene>
    <name evidence="2" type="ORF">ACFYXQ_31220</name>
</gene>
<organism evidence="2 3">
    <name type="scientific">Nocardia jiangxiensis</name>
    <dbReference type="NCBI Taxonomy" id="282685"/>
    <lineage>
        <taxon>Bacteria</taxon>
        <taxon>Bacillati</taxon>
        <taxon>Actinomycetota</taxon>
        <taxon>Actinomycetes</taxon>
        <taxon>Mycobacteriales</taxon>
        <taxon>Nocardiaceae</taxon>
        <taxon>Nocardia</taxon>
    </lineage>
</organism>
<feature type="domain" description="Transposase DDE" evidence="1">
    <location>
        <begin position="38"/>
        <end position="134"/>
    </location>
</feature>
<dbReference type="RefSeq" id="WP_157186685.1">
    <property type="nucleotide sequence ID" value="NZ_JBIAQY010000012.1"/>
</dbReference>
<evidence type="ECO:0000313" key="2">
    <source>
        <dbReference type="EMBL" id="MFF3572256.1"/>
    </source>
</evidence>
<dbReference type="EMBL" id="JBIAQY010000012">
    <property type="protein sequence ID" value="MFF3572256.1"/>
    <property type="molecule type" value="Genomic_DNA"/>
</dbReference>
<evidence type="ECO:0000259" key="1">
    <source>
        <dbReference type="Pfam" id="PF13751"/>
    </source>
</evidence>
<protein>
    <submittedName>
        <fullName evidence="2">Transposase</fullName>
    </submittedName>
</protein>
<proteinExistence type="predicted"/>
<dbReference type="Proteomes" id="UP001601992">
    <property type="component" value="Unassembled WGS sequence"/>
</dbReference>
<sequence length="153" mass="16813">MDNNDIRNPIKVRPSPSVKGHFSKDPFSINLGARTVTCPAGATAAIGARTGRHTGAAHFGDVCTPLRAQCTTAPGGRMITIGAHEKYLAIPRERLHDPAWKGDYRATRPKVERKIRNLMHRRHGGRRARVRGRVEIPDDGQRVYVVSGGCRST</sequence>
<dbReference type="Pfam" id="PF13751">
    <property type="entry name" value="DDE_Tnp_1_6"/>
    <property type="match status" value="1"/>
</dbReference>
<reference evidence="2 3" key="1">
    <citation type="submission" date="2024-10" db="EMBL/GenBank/DDBJ databases">
        <title>The Natural Products Discovery Center: Release of the First 8490 Sequenced Strains for Exploring Actinobacteria Biosynthetic Diversity.</title>
        <authorList>
            <person name="Kalkreuter E."/>
            <person name="Kautsar S.A."/>
            <person name="Yang D."/>
            <person name="Bader C.D."/>
            <person name="Teijaro C.N."/>
            <person name="Fluegel L."/>
            <person name="Davis C.M."/>
            <person name="Simpson J.R."/>
            <person name="Lauterbach L."/>
            <person name="Steele A.D."/>
            <person name="Gui C."/>
            <person name="Meng S."/>
            <person name="Li G."/>
            <person name="Viehrig K."/>
            <person name="Ye F."/>
            <person name="Su P."/>
            <person name="Kiefer A.F."/>
            <person name="Nichols A."/>
            <person name="Cepeda A.J."/>
            <person name="Yan W."/>
            <person name="Fan B."/>
            <person name="Jiang Y."/>
            <person name="Adhikari A."/>
            <person name="Zheng C.-J."/>
            <person name="Schuster L."/>
            <person name="Cowan T.M."/>
            <person name="Smanski M.J."/>
            <person name="Chevrette M.G."/>
            <person name="De Carvalho L.P.S."/>
            <person name="Shen B."/>
        </authorList>
    </citation>
    <scope>NUCLEOTIDE SEQUENCE [LARGE SCALE GENOMIC DNA]</scope>
    <source>
        <strain evidence="2 3">NPDC002593</strain>
    </source>
</reference>
<accession>A0ABW6SAQ5</accession>
<keyword evidence="3" id="KW-1185">Reference proteome</keyword>
<evidence type="ECO:0000313" key="3">
    <source>
        <dbReference type="Proteomes" id="UP001601992"/>
    </source>
</evidence>
<comment type="caution">
    <text evidence="2">The sequence shown here is derived from an EMBL/GenBank/DDBJ whole genome shotgun (WGS) entry which is preliminary data.</text>
</comment>
<dbReference type="InterPro" id="IPR025668">
    <property type="entry name" value="Tnp_DDE_dom"/>
</dbReference>